<comment type="caution">
    <text evidence="2">The sequence shown here is derived from an EMBL/GenBank/DDBJ whole genome shotgun (WGS) entry which is preliminary data.</text>
</comment>
<evidence type="ECO:0000313" key="2">
    <source>
        <dbReference type="EMBL" id="KAI5416814.1"/>
    </source>
</evidence>
<dbReference type="AlphaFoldDB" id="A0A9D5AS15"/>
<sequence>MHFVYHLCSNITKSALHQIKDMEEEARVQVWEGYVDWRNRPAIKGHHGGMLAASFILVVEVLENLAYLANASNLVLYLSKFMHFSPSTSANIVTNFMGTAFLLAILGGFLADAFFTTYSIYLISAAIEFMENASRLSNSSEYRILACISDT</sequence>
<protein>
    <submittedName>
        <fullName evidence="2">Uncharacterized protein</fullName>
    </submittedName>
</protein>
<proteinExistence type="predicted"/>
<dbReference type="InterPro" id="IPR036259">
    <property type="entry name" value="MFS_trans_sf"/>
</dbReference>
<dbReference type="Proteomes" id="UP001058974">
    <property type="component" value="Chromosome 4"/>
</dbReference>
<dbReference type="Gene3D" id="1.20.1250.20">
    <property type="entry name" value="MFS general substrate transporter like domains"/>
    <property type="match status" value="1"/>
</dbReference>
<keyword evidence="1" id="KW-1133">Transmembrane helix</keyword>
<organism evidence="2 3">
    <name type="scientific">Pisum sativum</name>
    <name type="common">Garden pea</name>
    <name type="synonym">Lathyrus oleraceus</name>
    <dbReference type="NCBI Taxonomy" id="3888"/>
    <lineage>
        <taxon>Eukaryota</taxon>
        <taxon>Viridiplantae</taxon>
        <taxon>Streptophyta</taxon>
        <taxon>Embryophyta</taxon>
        <taxon>Tracheophyta</taxon>
        <taxon>Spermatophyta</taxon>
        <taxon>Magnoliopsida</taxon>
        <taxon>eudicotyledons</taxon>
        <taxon>Gunneridae</taxon>
        <taxon>Pentapetalae</taxon>
        <taxon>rosids</taxon>
        <taxon>fabids</taxon>
        <taxon>Fabales</taxon>
        <taxon>Fabaceae</taxon>
        <taxon>Papilionoideae</taxon>
        <taxon>50 kb inversion clade</taxon>
        <taxon>NPAAA clade</taxon>
        <taxon>Hologalegina</taxon>
        <taxon>IRL clade</taxon>
        <taxon>Fabeae</taxon>
        <taxon>Lathyrus</taxon>
    </lineage>
</organism>
<gene>
    <name evidence="2" type="ORF">KIW84_041717</name>
</gene>
<feature type="transmembrane region" description="Helical" evidence="1">
    <location>
        <begin position="48"/>
        <end position="69"/>
    </location>
</feature>
<evidence type="ECO:0000313" key="3">
    <source>
        <dbReference type="Proteomes" id="UP001058974"/>
    </source>
</evidence>
<keyword evidence="3" id="KW-1185">Reference proteome</keyword>
<name>A0A9D5AS15_PEA</name>
<reference evidence="2 3" key="1">
    <citation type="journal article" date="2022" name="Nat. Genet.">
        <title>Improved pea reference genome and pan-genome highlight genomic features and evolutionary characteristics.</title>
        <authorList>
            <person name="Yang T."/>
            <person name="Liu R."/>
            <person name="Luo Y."/>
            <person name="Hu S."/>
            <person name="Wang D."/>
            <person name="Wang C."/>
            <person name="Pandey M.K."/>
            <person name="Ge S."/>
            <person name="Xu Q."/>
            <person name="Li N."/>
            <person name="Li G."/>
            <person name="Huang Y."/>
            <person name="Saxena R.K."/>
            <person name="Ji Y."/>
            <person name="Li M."/>
            <person name="Yan X."/>
            <person name="He Y."/>
            <person name="Liu Y."/>
            <person name="Wang X."/>
            <person name="Xiang C."/>
            <person name="Varshney R.K."/>
            <person name="Ding H."/>
            <person name="Gao S."/>
            <person name="Zong X."/>
        </authorList>
    </citation>
    <scope>NUCLEOTIDE SEQUENCE [LARGE SCALE GENOMIC DNA]</scope>
    <source>
        <strain evidence="2 3">cv. Zhongwan 6</strain>
    </source>
</reference>
<dbReference type="Gramene" id="Psat04G0171700-T3">
    <property type="protein sequence ID" value="KAI5416814.1"/>
    <property type="gene ID" value="KIW84_041717"/>
</dbReference>
<dbReference type="EMBL" id="JAMSHJ010000004">
    <property type="protein sequence ID" value="KAI5416814.1"/>
    <property type="molecule type" value="Genomic_DNA"/>
</dbReference>
<dbReference type="PANTHER" id="PTHR11654">
    <property type="entry name" value="OLIGOPEPTIDE TRANSPORTER-RELATED"/>
    <property type="match status" value="1"/>
</dbReference>
<feature type="transmembrane region" description="Helical" evidence="1">
    <location>
        <begin position="89"/>
        <end position="111"/>
    </location>
</feature>
<evidence type="ECO:0000256" key="1">
    <source>
        <dbReference type="SAM" id="Phobius"/>
    </source>
</evidence>
<keyword evidence="1" id="KW-0812">Transmembrane</keyword>
<dbReference type="SUPFAM" id="SSF103473">
    <property type="entry name" value="MFS general substrate transporter"/>
    <property type="match status" value="1"/>
</dbReference>
<keyword evidence="1" id="KW-0472">Membrane</keyword>
<accession>A0A9D5AS15</accession>